<proteinExistence type="predicted"/>
<evidence type="ECO:0000313" key="3">
    <source>
        <dbReference type="EMBL" id="KAJ1720319.1"/>
    </source>
</evidence>
<feature type="domain" description="Myb-like" evidence="2">
    <location>
        <begin position="414"/>
        <end position="460"/>
    </location>
</feature>
<feature type="non-terminal residue" evidence="3">
    <location>
        <position position="471"/>
    </location>
</feature>
<dbReference type="Gene3D" id="1.10.10.60">
    <property type="entry name" value="Homeodomain-like"/>
    <property type="match status" value="1"/>
</dbReference>
<dbReference type="Pfam" id="PF00249">
    <property type="entry name" value="Myb_DNA-binding"/>
    <property type="match status" value="1"/>
</dbReference>
<evidence type="ECO:0000259" key="2">
    <source>
        <dbReference type="PROSITE" id="PS50090"/>
    </source>
</evidence>
<dbReference type="Proteomes" id="UP001143981">
    <property type="component" value="Unassembled WGS sequence"/>
</dbReference>
<dbReference type="PROSITE" id="PS50090">
    <property type="entry name" value="MYB_LIKE"/>
    <property type="match status" value="1"/>
</dbReference>
<feature type="compositionally biased region" description="Gly residues" evidence="1">
    <location>
        <begin position="127"/>
        <end position="142"/>
    </location>
</feature>
<keyword evidence="4" id="KW-1185">Reference proteome</keyword>
<dbReference type="CDD" id="cd00167">
    <property type="entry name" value="SANT"/>
    <property type="match status" value="1"/>
</dbReference>
<dbReference type="SMART" id="SM00717">
    <property type="entry name" value="SANT"/>
    <property type="match status" value="1"/>
</dbReference>
<evidence type="ECO:0000313" key="4">
    <source>
        <dbReference type="Proteomes" id="UP001143981"/>
    </source>
</evidence>
<gene>
    <name evidence="3" type="ORF">LPJ61_006181</name>
</gene>
<dbReference type="EMBL" id="JANBOI010002694">
    <property type="protein sequence ID" value="KAJ1720319.1"/>
    <property type="molecule type" value="Genomic_DNA"/>
</dbReference>
<dbReference type="SUPFAM" id="SSF46689">
    <property type="entry name" value="Homeodomain-like"/>
    <property type="match status" value="1"/>
</dbReference>
<protein>
    <recommendedName>
        <fullName evidence="2">Myb-like domain-containing protein</fullName>
    </recommendedName>
</protein>
<dbReference type="InterPro" id="IPR009057">
    <property type="entry name" value="Homeodomain-like_sf"/>
</dbReference>
<name>A0A9W7XXK7_9FUNG</name>
<comment type="caution">
    <text evidence="3">The sequence shown here is derived from an EMBL/GenBank/DDBJ whole genome shotgun (WGS) entry which is preliminary data.</text>
</comment>
<dbReference type="OrthoDB" id="2143914at2759"/>
<dbReference type="AlphaFoldDB" id="A0A9W7XXK7"/>
<sequence length="471" mass="53125">REPRTINYLNRDEFIQLQELVSAHGEDWECVGELMGIRPRDLAKNWVGYSVDTQITKAWTHEEMVLLYLCRTLGIDCRRTAKIIHTKLPLQCRRKTLKRPVLSYEVPTPATDMGIDSAGSDGEDETSGGGDCTGGDVDGMGGSDIEWGTGHDDDNFFRSIPMPTANSTCVTQAVEEYYRAHGHVDWAAVSAQTGHAVVECLEQSRFNEGKPRWTYNCESFSWEQAQALHSFIVQFYPAPTPIDFAAVSNLLWVHLPDCMLMYRMLRGEFEWTPESQRLASQLATEGLPNAEIARRLSPTMGGHRVMEALRRSGAREPLAMVPPRVDAASLARIREVVATRFRPDAPDVHHVLDSACRALPTLRWRRVYESTLIVLSQHPYYASCQGARPRRQPPARPADSQQPLRASPAAAAPGRWTDEETQLLVRYVQTTRTARNWKYFAKYLGTKTKDQCTTKYRNLQRSGRLQDDGAA</sequence>
<reference evidence="3" key="1">
    <citation type="submission" date="2022-07" db="EMBL/GenBank/DDBJ databases">
        <title>Phylogenomic reconstructions and comparative analyses of Kickxellomycotina fungi.</title>
        <authorList>
            <person name="Reynolds N.K."/>
            <person name="Stajich J.E."/>
            <person name="Barry K."/>
            <person name="Grigoriev I.V."/>
            <person name="Crous P."/>
            <person name="Smith M.E."/>
        </authorList>
    </citation>
    <scope>NUCLEOTIDE SEQUENCE</scope>
    <source>
        <strain evidence="3">BCRC 34381</strain>
    </source>
</reference>
<feature type="region of interest" description="Disordered" evidence="1">
    <location>
        <begin position="108"/>
        <end position="145"/>
    </location>
</feature>
<dbReference type="InterPro" id="IPR001005">
    <property type="entry name" value="SANT/Myb"/>
</dbReference>
<accession>A0A9W7XXK7</accession>
<feature type="region of interest" description="Disordered" evidence="1">
    <location>
        <begin position="384"/>
        <end position="415"/>
    </location>
</feature>
<evidence type="ECO:0000256" key="1">
    <source>
        <dbReference type="SAM" id="MobiDB-lite"/>
    </source>
</evidence>
<organism evidence="3 4">
    <name type="scientific">Coemansia biformis</name>
    <dbReference type="NCBI Taxonomy" id="1286918"/>
    <lineage>
        <taxon>Eukaryota</taxon>
        <taxon>Fungi</taxon>
        <taxon>Fungi incertae sedis</taxon>
        <taxon>Zoopagomycota</taxon>
        <taxon>Kickxellomycotina</taxon>
        <taxon>Kickxellomycetes</taxon>
        <taxon>Kickxellales</taxon>
        <taxon>Kickxellaceae</taxon>
        <taxon>Coemansia</taxon>
    </lineage>
</organism>